<dbReference type="AlphaFoldDB" id="A0AAD5QE84"/>
<evidence type="ECO:0000313" key="2">
    <source>
        <dbReference type="Proteomes" id="UP001196413"/>
    </source>
</evidence>
<proteinExistence type="predicted"/>
<reference evidence="1" key="1">
    <citation type="submission" date="2021-06" db="EMBL/GenBank/DDBJ databases">
        <title>Parelaphostrongylus tenuis whole genome reference sequence.</title>
        <authorList>
            <person name="Garwood T.J."/>
            <person name="Larsen P.A."/>
            <person name="Fountain-Jones N.M."/>
            <person name="Garbe J.R."/>
            <person name="Macchietto M.G."/>
            <person name="Kania S.A."/>
            <person name="Gerhold R.W."/>
            <person name="Richards J.E."/>
            <person name="Wolf T.M."/>
        </authorList>
    </citation>
    <scope>NUCLEOTIDE SEQUENCE</scope>
    <source>
        <strain evidence="1">MNPRO001-30</strain>
        <tissue evidence="1">Meninges</tissue>
    </source>
</reference>
<protein>
    <submittedName>
        <fullName evidence="1">Uncharacterized protein</fullName>
    </submittedName>
</protein>
<dbReference type="EMBL" id="JAHQIW010000560">
    <property type="protein sequence ID" value="KAJ1348763.1"/>
    <property type="molecule type" value="Genomic_DNA"/>
</dbReference>
<sequence length="63" mass="7214">MVLFKYFTRLSIQHSMNQLPRKLKRWSLLNPQLGLDGKASAKWYCSMRSTSLGLATVINARVS</sequence>
<name>A0AAD5QE84_PARTN</name>
<evidence type="ECO:0000313" key="1">
    <source>
        <dbReference type="EMBL" id="KAJ1348763.1"/>
    </source>
</evidence>
<dbReference type="Proteomes" id="UP001196413">
    <property type="component" value="Unassembled WGS sequence"/>
</dbReference>
<keyword evidence="2" id="KW-1185">Reference proteome</keyword>
<gene>
    <name evidence="1" type="ORF">KIN20_004154</name>
</gene>
<organism evidence="1 2">
    <name type="scientific">Parelaphostrongylus tenuis</name>
    <name type="common">Meningeal worm</name>
    <dbReference type="NCBI Taxonomy" id="148309"/>
    <lineage>
        <taxon>Eukaryota</taxon>
        <taxon>Metazoa</taxon>
        <taxon>Ecdysozoa</taxon>
        <taxon>Nematoda</taxon>
        <taxon>Chromadorea</taxon>
        <taxon>Rhabditida</taxon>
        <taxon>Rhabditina</taxon>
        <taxon>Rhabditomorpha</taxon>
        <taxon>Strongyloidea</taxon>
        <taxon>Metastrongylidae</taxon>
        <taxon>Parelaphostrongylus</taxon>
    </lineage>
</organism>
<accession>A0AAD5QE84</accession>
<comment type="caution">
    <text evidence="1">The sequence shown here is derived from an EMBL/GenBank/DDBJ whole genome shotgun (WGS) entry which is preliminary data.</text>
</comment>